<evidence type="ECO:0000313" key="1">
    <source>
        <dbReference type="EMBL" id="KAJ7540562.1"/>
    </source>
</evidence>
<keyword evidence="2" id="KW-1185">Reference proteome</keyword>
<accession>A0ACC2CF17</accession>
<gene>
    <name evidence="1" type="ORF">O6H91_10G021800</name>
</gene>
<name>A0ACC2CF17_DIPCM</name>
<evidence type="ECO:0000313" key="2">
    <source>
        <dbReference type="Proteomes" id="UP001162992"/>
    </source>
</evidence>
<sequence>MGPEPQILQLGVGQRSGMPSLPRQNSIYSLTLQQFQNTLVEPGKSFGSMNMDEFLKNIWTAEENQAMAAALGGIHDTGGRLPRQPSSQLQGSLTLPRTLSAKTVDEVWKDIYKDPLGGMKEGRNSDSDEQPRQLTFGEMTLEDFLVKAGVVREDLEPASQSFISYMGGVGNQANSGIATTLPPSPVNLLTNNNVVDKIQLDAYESGDPTPGEWLNHSYQKPIVAAMTKLHHTLHQEADSSSYLNATKRIGNGTMPAAGIGGMNAGGGLAALGGIGLVRGLPRGGVGVGLASGITEGLGPGGFGLGADSPASDEVGQHYDNDFSFSPAGNYGINGGLQGRKRGAEGLVERAADRRQKRMIKNRESAARSRARKQVYTMELEGEISQLKEENERLRKRQEEDAEQRKKHMLDMMASLAQETRSKVEFLRRTRTGPW</sequence>
<dbReference type="EMBL" id="CM055101">
    <property type="protein sequence ID" value="KAJ7540562.1"/>
    <property type="molecule type" value="Genomic_DNA"/>
</dbReference>
<organism evidence="1 2">
    <name type="scientific">Diphasiastrum complanatum</name>
    <name type="common">Issler's clubmoss</name>
    <name type="synonym">Lycopodium complanatum</name>
    <dbReference type="NCBI Taxonomy" id="34168"/>
    <lineage>
        <taxon>Eukaryota</taxon>
        <taxon>Viridiplantae</taxon>
        <taxon>Streptophyta</taxon>
        <taxon>Embryophyta</taxon>
        <taxon>Tracheophyta</taxon>
        <taxon>Lycopodiopsida</taxon>
        <taxon>Lycopodiales</taxon>
        <taxon>Lycopodiaceae</taxon>
        <taxon>Lycopodioideae</taxon>
        <taxon>Diphasiastrum</taxon>
    </lineage>
</organism>
<dbReference type="Proteomes" id="UP001162992">
    <property type="component" value="Chromosome 10"/>
</dbReference>
<proteinExistence type="predicted"/>
<comment type="caution">
    <text evidence="1">The sequence shown here is derived from an EMBL/GenBank/DDBJ whole genome shotgun (WGS) entry which is preliminary data.</text>
</comment>
<protein>
    <submittedName>
        <fullName evidence="1">Uncharacterized protein</fullName>
    </submittedName>
</protein>
<reference evidence="2" key="1">
    <citation type="journal article" date="2024" name="Proc. Natl. Acad. Sci. U.S.A.">
        <title>Extraordinary preservation of gene collinearity over three hundred million years revealed in homosporous lycophytes.</title>
        <authorList>
            <person name="Li C."/>
            <person name="Wickell D."/>
            <person name="Kuo L.Y."/>
            <person name="Chen X."/>
            <person name="Nie B."/>
            <person name="Liao X."/>
            <person name="Peng D."/>
            <person name="Ji J."/>
            <person name="Jenkins J."/>
            <person name="Williams M."/>
            <person name="Shu S."/>
            <person name="Plott C."/>
            <person name="Barry K."/>
            <person name="Rajasekar S."/>
            <person name="Grimwood J."/>
            <person name="Han X."/>
            <person name="Sun S."/>
            <person name="Hou Z."/>
            <person name="He W."/>
            <person name="Dai G."/>
            <person name="Sun C."/>
            <person name="Schmutz J."/>
            <person name="Leebens-Mack J.H."/>
            <person name="Li F.W."/>
            <person name="Wang L."/>
        </authorList>
    </citation>
    <scope>NUCLEOTIDE SEQUENCE [LARGE SCALE GENOMIC DNA]</scope>
    <source>
        <strain evidence="2">cv. PW_Plant_1</strain>
    </source>
</reference>